<dbReference type="Pfam" id="PF01389">
    <property type="entry name" value="OmpA_membrane"/>
    <property type="match status" value="1"/>
</dbReference>
<feature type="domain" description="Outer membrane protein OmpA-like transmembrane" evidence="4">
    <location>
        <begin position="33"/>
        <end position="181"/>
    </location>
</feature>
<keyword evidence="2" id="KW-0813">Transport</keyword>
<dbReference type="Gene3D" id="2.40.160.20">
    <property type="match status" value="1"/>
</dbReference>
<keyword evidence="2" id="KW-0406">Ion transport</keyword>
<feature type="chain" id="PRO_5045920172" evidence="3">
    <location>
        <begin position="25"/>
        <end position="202"/>
    </location>
</feature>
<feature type="signal peptide" evidence="3">
    <location>
        <begin position="1"/>
        <end position="24"/>
    </location>
</feature>
<dbReference type="EMBL" id="JARWAO010000002">
    <property type="protein sequence ID" value="MDR5895229.1"/>
    <property type="molecule type" value="Genomic_DNA"/>
</dbReference>
<dbReference type="RefSeq" id="WP_251590584.1">
    <property type="nucleotide sequence ID" value="NZ_JAMLJI010000001.1"/>
</dbReference>
<evidence type="ECO:0000256" key="2">
    <source>
        <dbReference type="ARBA" id="ARBA00023114"/>
    </source>
</evidence>
<dbReference type="Proteomes" id="UP001269375">
    <property type="component" value="Unassembled WGS sequence"/>
</dbReference>
<comment type="similarity">
    <text evidence="1">Belongs to the outer membrane OOP (TC 1.B.6) superfamily. OmpA family.</text>
</comment>
<sequence>MNRIALMTAPLLIGSAFVTTTAMAADTNTATSEGIYSGVGVGETRVHDGNLHAFSNDNAGTASLSDDDDTAQNAFVGYKYNPYFSTELSFTDLGDIEAQGNGSDATLSTKAYGLSAIGEVPIYGGLSGYGRVGYAYFKTDGDGNYANGDSVDNEYGGAPMYGLGAKYQFSDVPVFVRAEYTRYQLDSNYKLDTAMGSVGVQF</sequence>
<dbReference type="InterPro" id="IPR000498">
    <property type="entry name" value="OmpA-like_TM_dom"/>
</dbReference>
<accession>A0ABU1GT84</accession>
<evidence type="ECO:0000313" key="6">
    <source>
        <dbReference type="Proteomes" id="UP001269375"/>
    </source>
</evidence>
<comment type="caution">
    <text evidence="5">The sequence shown here is derived from an EMBL/GenBank/DDBJ whole genome shotgun (WGS) entry which is preliminary data.</text>
</comment>
<dbReference type="InterPro" id="IPR011250">
    <property type="entry name" value="OMP/PagP_B-barrel"/>
</dbReference>
<protein>
    <submittedName>
        <fullName evidence="5">Outer membrane beta-barrel protein</fullName>
    </submittedName>
</protein>
<proteinExistence type="inferred from homology"/>
<evidence type="ECO:0000313" key="5">
    <source>
        <dbReference type="EMBL" id="MDR5895229.1"/>
    </source>
</evidence>
<dbReference type="SUPFAM" id="SSF56925">
    <property type="entry name" value="OMPA-like"/>
    <property type="match status" value="1"/>
</dbReference>
<reference evidence="5 6" key="1">
    <citation type="submission" date="2023-04" db="EMBL/GenBank/DDBJ databases">
        <title>A long-awaited taxogenomic arrangement of the family Halomonadaceae.</title>
        <authorList>
            <person name="De La Haba R."/>
            <person name="Chuvochina M."/>
            <person name="Wittouck S."/>
            <person name="Arahal D.R."/>
            <person name="Sanchez-Porro C."/>
            <person name="Hugenholtz P."/>
            <person name="Ventosa A."/>
        </authorList>
    </citation>
    <scope>NUCLEOTIDE SEQUENCE [LARGE SCALE GENOMIC DNA]</scope>
    <source>
        <strain evidence="5 6">DSM 22428</strain>
    </source>
</reference>
<name>A0ABU1GT84_9GAMM</name>
<keyword evidence="6" id="KW-1185">Reference proteome</keyword>
<keyword evidence="3" id="KW-0732">Signal</keyword>
<keyword evidence="2" id="KW-0626">Porin</keyword>
<evidence type="ECO:0000259" key="4">
    <source>
        <dbReference type="Pfam" id="PF01389"/>
    </source>
</evidence>
<evidence type="ECO:0000256" key="3">
    <source>
        <dbReference type="SAM" id="SignalP"/>
    </source>
</evidence>
<organism evidence="5 6">
    <name type="scientific">Larsenimonas suaedae</name>
    <dbReference type="NCBI Taxonomy" id="1851019"/>
    <lineage>
        <taxon>Bacteria</taxon>
        <taxon>Pseudomonadati</taxon>
        <taxon>Pseudomonadota</taxon>
        <taxon>Gammaproteobacteria</taxon>
        <taxon>Oceanospirillales</taxon>
        <taxon>Halomonadaceae</taxon>
        <taxon>Larsenimonas</taxon>
    </lineage>
</organism>
<evidence type="ECO:0000256" key="1">
    <source>
        <dbReference type="ARBA" id="ARBA00005710"/>
    </source>
</evidence>
<gene>
    <name evidence="5" type="ORF">QC825_03945</name>
</gene>
<keyword evidence="2" id="KW-0812">Transmembrane</keyword>